<dbReference type="EMBL" id="CP059671">
    <property type="protein sequence ID" value="QRW26014.1"/>
    <property type="molecule type" value="Genomic_DNA"/>
</dbReference>
<sequence>MTTYTLSRTSPKNTTLIDPGGTVAYEISSTYHLGGSQTTIKKADQTLATIHWKVFQRSTITWNGKTTTISEIFPRSRTLSTSRVYTTPSGEQFKWKDRAKLYCVSVDTGLNLAMYERTLFYLFRSKKSTLDISSSGAHLTDALVVTWAIAEKKARDRRRSRRHGGGGGGGGGDALDTWEIVYILALNLRNPPSSPKKMTTYVLSRTSPKNTTLIDPEGSTFYEVTSKYHLGGSDTTIKRGDQVLATIHWKVFKRSTITWDGETMFIKEIFPRTGRFSTSRIHTAQTGEKLKWKDKGKLYCVSADSGLNLAVYDRTHLHHFRSKKSTLEITASGSHLADALIITWAIAENKARHRRRSRRNGGGGGGDGGG</sequence>
<dbReference type="GeneID" id="67033369"/>
<gene>
    <name evidence="2" type="ORF">RhiXN_11091</name>
</gene>
<proteinExistence type="predicted"/>
<feature type="domain" description="DUF6593" evidence="1">
    <location>
        <begin position="207"/>
        <end position="352"/>
    </location>
</feature>
<dbReference type="Pfam" id="PF20236">
    <property type="entry name" value="DUF6593"/>
    <property type="match status" value="2"/>
</dbReference>
<evidence type="ECO:0000313" key="2">
    <source>
        <dbReference type="EMBL" id="QRW26014.1"/>
    </source>
</evidence>
<evidence type="ECO:0000313" key="3">
    <source>
        <dbReference type="Proteomes" id="UP000650533"/>
    </source>
</evidence>
<dbReference type="Proteomes" id="UP000650533">
    <property type="component" value="Chromosome 14"/>
</dbReference>
<dbReference type="InterPro" id="IPR046528">
    <property type="entry name" value="DUF6593"/>
</dbReference>
<dbReference type="AlphaFoldDB" id="A0A8H8P5S1"/>
<dbReference type="RefSeq" id="XP_043186251.1">
    <property type="nucleotide sequence ID" value="XM_043330906.1"/>
</dbReference>
<name>A0A8H8P5S1_9AGAM</name>
<feature type="domain" description="DUF6593" evidence="1">
    <location>
        <begin position="10"/>
        <end position="156"/>
    </location>
</feature>
<organism evidence="2 3">
    <name type="scientific">Rhizoctonia solani</name>
    <dbReference type="NCBI Taxonomy" id="456999"/>
    <lineage>
        <taxon>Eukaryota</taxon>
        <taxon>Fungi</taxon>
        <taxon>Dikarya</taxon>
        <taxon>Basidiomycota</taxon>
        <taxon>Agaricomycotina</taxon>
        <taxon>Agaricomycetes</taxon>
        <taxon>Cantharellales</taxon>
        <taxon>Ceratobasidiaceae</taxon>
        <taxon>Rhizoctonia</taxon>
    </lineage>
</organism>
<reference evidence="2" key="1">
    <citation type="submission" date="2020-05" db="EMBL/GenBank/DDBJ databases">
        <title>Evolutionary and genomic comparisons of hybrid uninucleate and nonhybrid Rhizoctonia fungi.</title>
        <authorList>
            <person name="Li C."/>
            <person name="Chen X."/>
        </authorList>
    </citation>
    <scope>NUCLEOTIDE SEQUENCE</scope>
    <source>
        <strain evidence="2">AG-1 IA</strain>
    </source>
</reference>
<accession>A0A8H8P5S1</accession>
<evidence type="ECO:0000259" key="1">
    <source>
        <dbReference type="Pfam" id="PF20236"/>
    </source>
</evidence>
<dbReference type="KEGG" id="rsx:RhiXN_11091"/>
<protein>
    <recommendedName>
        <fullName evidence="1">DUF6593 domain-containing protein</fullName>
    </recommendedName>
</protein>